<dbReference type="EMBL" id="JACHWP010000001">
    <property type="protein sequence ID" value="MBB3021827.1"/>
    <property type="molecule type" value="Genomic_DNA"/>
</dbReference>
<dbReference type="GO" id="GO:0009432">
    <property type="term" value="P:SOS response"/>
    <property type="evidence" value="ECO:0007669"/>
    <property type="project" value="TreeGrafter"/>
</dbReference>
<feature type="region of interest" description="Disordered" evidence="17">
    <location>
        <begin position="389"/>
        <end position="408"/>
    </location>
</feature>
<dbReference type="InterPro" id="IPR022880">
    <property type="entry name" value="DNApol_IV"/>
</dbReference>
<dbReference type="Gene3D" id="3.30.70.270">
    <property type="match status" value="1"/>
</dbReference>
<comment type="catalytic activity">
    <reaction evidence="15 16">
        <text>DNA(n) + a 2'-deoxyribonucleoside 5'-triphosphate = DNA(n+1) + diphosphate</text>
        <dbReference type="Rhea" id="RHEA:22508"/>
        <dbReference type="Rhea" id="RHEA-COMP:17339"/>
        <dbReference type="Rhea" id="RHEA-COMP:17340"/>
        <dbReference type="ChEBI" id="CHEBI:33019"/>
        <dbReference type="ChEBI" id="CHEBI:61560"/>
        <dbReference type="ChEBI" id="CHEBI:173112"/>
        <dbReference type="EC" id="2.7.7.7"/>
    </reaction>
</comment>
<comment type="cofactor">
    <cofactor evidence="16">
        <name>Mg(2+)</name>
        <dbReference type="ChEBI" id="CHEBI:18420"/>
    </cofactor>
    <text evidence="16">Binds 2 magnesium ions per subunit.</text>
</comment>
<evidence type="ECO:0000259" key="18">
    <source>
        <dbReference type="PROSITE" id="PS50173"/>
    </source>
</evidence>
<dbReference type="PANTHER" id="PTHR11076">
    <property type="entry name" value="DNA REPAIR POLYMERASE UMUC / TRANSFERASE FAMILY MEMBER"/>
    <property type="match status" value="1"/>
</dbReference>
<reference evidence="19 20" key="1">
    <citation type="submission" date="2020-08" db="EMBL/GenBank/DDBJ databases">
        <title>Sequencing the genomes of 1000 actinobacteria strains.</title>
        <authorList>
            <person name="Klenk H.-P."/>
        </authorList>
    </citation>
    <scope>NUCLEOTIDE SEQUENCE [LARGE SCALE GENOMIC DNA]</scope>
    <source>
        <strain evidence="19 20">DSM 23040</strain>
    </source>
</reference>
<dbReference type="HAMAP" id="MF_01113">
    <property type="entry name" value="DNApol_IV"/>
    <property type="match status" value="1"/>
</dbReference>
<evidence type="ECO:0000256" key="9">
    <source>
        <dbReference type="ARBA" id="ARBA00022763"/>
    </source>
</evidence>
<dbReference type="Gene3D" id="1.10.150.20">
    <property type="entry name" value="5' to 3' exonuclease, C-terminal subdomain"/>
    <property type="match status" value="1"/>
</dbReference>
<feature type="active site" evidence="16">
    <location>
        <position position="109"/>
    </location>
</feature>
<dbReference type="Pfam" id="PF11799">
    <property type="entry name" value="IMS_C"/>
    <property type="match status" value="1"/>
</dbReference>
<feature type="binding site" evidence="16">
    <location>
        <position position="108"/>
    </location>
    <ligand>
        <name>Mg(2+)</name>
        <dbReference type="ChEBI" id="CHEBI:18420"/>
    </ligand>
</feature>
<evidence type="ECO:0000256" key="2">
    <source>
        <dbReference type="ARBA" id="ARBA00010945"/>
    </source>
</evidence>
<evidence type="ECO:0000256" key="1">
    <source>
        <dbReference type="ARBA" id="ARBA00004496"/>
    </source>
</evidence>
<dbReference type="InterPro" id="IPR036775">
    <property type="entry name" value="DNA_pol_Y-fam_lit_finger_sf"/>
</dbReference>
<evidence type="ECO:0000256" key="6">
    <source>
        <dbReference type="ARBA" id="ARBA00022695"/>
    </source>
</evidence>
<dbReference type="GO" id="GO:0003684">
    <property type="term" value="F:damaged DNA binding"/>
    <property type="evidence" value="ECO:0007669"/>
    <property type="project" value="InterPro"/>
</dbReference>
<dbReference type="InterPro" id="IPR043128">
    <property type="entry name" value="Rev_trsase/Diguanyl_cyclase"/>
</dbReference>
<dbReference type="AlphaFoldDB" id="A0A839QWS4"/>
<dbReference type="GO" id="GO:0005829">
    <property type="term" value="C:cytosol"/>
    <property type="evidence" value="ECO:0007669"/>
    <property type="project" value="TreeGrafter"/>
</dbReference>
<evidence type="ECO:0000256" key="7">
    <source>
        <dbReference type="ARBA" id="ARBA00022705"/>
    </source>
</evidence>
<proteinExistence type="inferred from homology"/>
<evidence type="ECO:0000256" key="8">
    <source>
        <dbReference type="ARBA" id="ARBA00022723"/>
    </source>
</evidence>
<evidence type="ECO:0000256" key="17">
    <source>
        <dbReference type="SAM" id="MobiDB-lite"/>
    </source>
</evidence>
<dbReference type="InterPro" id="IPR024728">
    <property type="entry name" value="PolY_HhH_motif"/>
</dbReference>
<feature type="domain" description="UmuC" evidence="18">
    <location>
        <begin position="10"/>
        <end position="190"/>
    </location>
</feature>
<evidence type="ECO:0000256" key="5">
    <source>
        <dbReference type="ARBA" id="ARBA00022679"/>
    </source>
</evidence>
<keyword evidence="4 16" id="KW-0963">Cytoplasm</keyword>
<feature type="binding site" evidence="16">
    <location>
        <position position="14"/>
    </location>
    <ligand>
        <name>Mg(2+)</name>
        <dbReference type="ChEBI" id="CHEBI:18420"/>
    </ligand>
</feature>
<keyword evidence="5 16" id="KW-0808">Transferase</keyword>
<dbReference type="Gene3D" id="3.40.1170.60">
    <property type="match status" value="1"/>
</dbReference>
<dbReference type="SUPFAM" id="SSF100879">
    <property type="entry name" value="Lesion bypass DNA polymerase (Y-family), little finger domain"/>
    <property type="match status" value="1"/>
</dbReference>
<dbReference type="EC" id="2.7.7.7" evidence="16"/>
<keyword evidence="6 16" id="KW-0548">Nucleotidyltransferase</keyword>
<keyword evidence="10 16" id="KW-0460">Magnesium</keyword>
<dbReference type="InterPro" id="IPR001126">
    <property type="entry name" value="UmuC"/>
</dbReference>
<dbReference type="RefSeq" id="WP_343064017.1">
    <property type="nucleotide sequence ID" value="NZ_CBCSFZ010000077.1"/>
</dbReference>
<dbReference type="Gene3D" id="3.30.1490.100">
    <property type="entry name" value="DNA polymerase, Y-family, little finger domain"/>
    <property type="match status" value="1"/>
</dbReference>
<keyword evidence="13 16" id="KW-0234">DNA repair</keyword>
<dbReference type="Pfam" id="PF11798">
    <property type="entry name" value="IMS_HHH"/>
    <property type="match status" value="1"/>
</dbReference>
<dbReference type="GO" id="GO:0006281">
    <property type="term" value="P:DNA repair"/>
    <property type="evidence" value="ECO:0007669"/>
    <property type="project" value="UniProtKB-UniRule"/>
</dbReference>
<evidence type="ECO:0000256" key="3">
    <source>
        <dbReference type="ARBA" id="ARBA00022457"/>
    </source>
</evidence>
<keyword evidence="8 16" id="KW-0479">Metal-binding</keyword>
<keyword evidence="9 16" id="KW-0227">DNA damage</keyword>
<evidence type="ECO:0000256" key="4">
    <source>
        <dbReference type="ARBA" id="ARBA00022490"/>
    </source>
</evidence>
<dbReference type="Pfam" id="PF00817">
    <property type="entry name" value="IMS"/>
    <property type="match status" value="1"/>
</dbReference>
<evidence type="ECO:0000256" key="13">
    <source>
        <dbReference type="ARBA" id="ARBA00023204"/>
    </source>
</evidence>
<protein>
    <recommendedName>
        <fullName evidence="16">DNA polymerase IV</fullName>
        <shortName evidence="16">Pol IV</shortName>
        <ecNumber evidence="16">2.7.7.7</ecNumber>
    </recommendedName>
</protein>
<keyword evidence="3 16" id="KW-0515">Mutator protein</keyword>
<evidence type="ECO:0000256" key="10">
    <source>
        <dbReference type="ARBA" id="ARBA00022842"/>
    </source>
</evidence>
<dbReference type="InterPro" id="IPR017961">
    <property type="entry name" value="DNA_pol_Y-fam_little_finger"/>
</dbReference>
<dbReference type="FunFam" id="3.40.1170.60:FF:000001">
    <property type="entry name" value="DNA polymerase IV"/>
    <property type="match status" value="1"/>
</dbReference>
<evidence type="ECO:0000313" key="19">
    <source>
        <dbReference type="EMBL" id="MBB3021827.1"/>
    </source>
</evidence>
<comment type="subunit">
    <text evidence="16">Monomer.</text>
</comment>
<dbReference type="CDD" id="cd03586">
    <property type="entry name" value="PolY_Pol_IV_kappa"/>
    <property type="match status" value="1"/>
</dbReference>
<evidence type="ECO:0000256" key="16">
    <source>
        <dbReference type="HAMAP-Rule" id="MF_01113"/>
    </source>
</evidence>
<gene>
    <name evidence="16" type="primary">dinB</name>
    <name evidence="19" type="ORF">FHX50_000075</name>
</gene>
<comment type="function">
    <text evidence="14 16">Poorly processive, error-prone DNA polymerase involved in untargeted mutagenesis. Copies undamaged DNA at stalled replication forks, which arise in vivo from mismatched or misaligned primer ends. These misaligned primers can be extended by PolIV. Exhibits no 3'-5' exonuclease (proofreading) activity. May be involved in translesional synthesis, in conjunction with the beta clamp from PolIII.</text>
</comment>
<dbReference type="Proteomes" id="UP000568050">
    <property type="component" value="Unassembled WGS sequence"/>
</dbReference>
<evidence type="ECO:0000256" key="14">
    <source>
        <dbReference type="ARBA" id="ARBA00025589"/>
    </source>
</evidence>
<keyword evidence="11 16" id="KW-0239">DNA-directed DNA polymerase</keyword>
<dbReference type="GO" id="GO:0042276">
    <property type="term" value="P:error-prone translesion synthesis"/>
    <property type="evidence" value="ECO:0007669"/>
    <property type="project" value="TreeGrafter"/>
</dbReference>
<organism evidence="19 20">
    <name type="scientific">Helcobacillus massiliensis</name>
    <dbReference type="NCBI Taxonomy" id="521392"/>
    <lineage>
        <taxon>Bacteria</taxon>
        <taxon>Bacillati</taxon>
        <taxon>Actinomycetota</taxon>
        <taxon>Actinomycetes</taxon>
        <taxon>Micrococcales</taxon>
        <taxon>Dermabacteraceae</taxon>
        <taxon>Helcobacillus</taxon>
    </lineage>
</organism>
<comment type="caution">
    <text evidence="19">The sequence shown here is derived from an EMBL/GenBank/DDBJ whole genome shotgun (WGS) entry which is preliminary data.</text>
</comment>
<accession>A0A839QWS4</accession>
<dbReference type="PANTHER" id="PTHR11076:SF33">
    <property type="entry name" value="DNA POLYMERASE KAPPA"/>
    <property type="match status" value="1"/>
</dbReference>
<name>A0A839QWS4_9MICO</name>
<keyword evidence="7 16" id="KW-0235">DNA replication</keyword>
<feature type="site" description="Substrate discrimination" evidence="16">
    <location>
        <position position="19"/>
    </location>
</feature>
<evidence type="ECO:0000256" key="15">
    <source>
        <dbReference type="ARBA" id="ARBA00049244"/>
    </source>
</evidence>
<evidence type="ECO:0000256" key="12">
    <source>
        <dbReference type="ARBA" id="ARBA00023125"/>
    </source>
</evidence>
<sequence length="408" mass="44032">MQWDPSERAVLHLDMDAFFASVEMRDDPELRGRAIAVGGGGRRGVIATANYEARRFGVHSAQPTAQALQRCPHLLVLPPRGDVYREVSRQVMAILEDFSPSIEVVSVDEAYIDVTGSQRLLGTPEEIAVEIRRRVQERVGLPCSVGGGISKSVAKICSAKAKPAGILVVEPARTREFLAPLPISVIHGVGPVAAKKLTDMGVTTVGELAELPPQTARRLLGSGAPALQELARGIDRRTLGEQAKDHSIGMERTFENDIGDPDLLRSLTVQMADTVAHRVRTRGFAAASLSVKMRAPDGRTITRTSSFRSPTASSEEIRERALIALERAREQIRWVRLLGVRAEHLVPAGGIAIQDSLDGASASWGKVDAAMDAARAKFGRAALSRGSALRADTDSTSVQRTQRTDPDH</sequence>
<dbReference type="InterPro" id="IPR050116">
    <property type="entry name" value="DNA_polymerase-Y"/>
</dbReference>
<comment type="subcellular location">
    <subcellularLocation>
        <location evidence="1 16">Cytoplasm</location>
    </subcellularLocation>
</comment>
<evidence type="ECO:0000256" key="11">
    <source>
        <dbReference type="ARBA" id="ARBA00022932"/>
    </source>
</evidence>
<dbReference type="PROSITE" id="PS50173">
    <property type="entry name" value="UMUC"/>
    <property type="match status" value="1"/>
</dbReference>
<evidence type="ECO:0000313" key="20">
    <source>
        <dbReference type="Proteomes" id="UP000568050"/>
    </source>
</evidence>
<dbReference type="NCBIfam" id="NF002677">
    <property type="entry name" value="PRK02406.1"/>
    <property type="match status" value="1"/>
</dbReference>
<dbReference type="GO" id="GO:0006261">
    <property type="term" value="P:DNA-templated DNA replication"/>
    <property type="evidence" value="ECO:0007669"/>
    <property type="project" value="UniProtKB-UniRule"/>
</dbReference>
<comment type="similarity">
    <text evidence="2 16">Belongs to the DNA polymerase type-Y family.</text>
</comment>
<dbReference type="InterPro" id="IPR043502">
    <property type="entry name" value="DNA/RNA_pol_sf"/>
</dbReference>
<keyword evidence="12 16" id="KW-0238">DNA-binding</keyword>
<dbReference type="GO" id="GO:0003887">
    <property type="term" value="F:DNA-directed DNA polymerase activity"/>
    <property type="evidence" value="ECO:0007669"/>
    <property type="project" value="UniProtKB-UniRule"/>
</dbReference>
<keyword evidence="20" id="KW-1185">Reference proteome</keyword>
<dbReference type="SUPFAM" id="SSF56672">
    <property type="entry name" value="DNA/RNA polymerases"/>
    <property type="match status" value="1"/>
</dbReference>
<dbReference type="GO" id="GO:0000287">
    <property type="term" value="F:magnesium ion binding"/>
    <property type="evidence" value="ECO:0007669"/>
    <property type="project" value="UniProtKB-UniRule"/>
</dbReference>